<comment type="caution">
    <text evidence="6">The sequence shown here is derived from an EMBL/GenBank/DDBJ whole genome shotgun (WGS) entry which is preliminary data.</text>
</comment>
<proteinExistence type="predicted"/>
<dbReference type="GO" id="GO:0016020">
    <property type="term" value="C:membrane"/>
    <property type="evidence" value="ECO:0007669"/>
    <property type="project" value="UniProtKB-SubCell"/>
</dbReference>
<feature type="transmembrane region" description="Helical" evidence="5">
    <location>
        <begin position="244"/>
        <end position="267"/>
    </location>
</feature>
<evidence type="ECO:0000313" key="7">
    <source>
        <dbReference type="Proteomes" id="UP000319213"/>
    </source>
</evidence>
<keyword evidence="2 5" id="KW-0812">Transmembrane</keyword>
<organism evidence="6 7">
    <name type="scientific">Thermopolyspora flexuosa</name>
    <dbReference type="NCBI Taxonomy" id="103836"/>
    <lineage>
        <taxon>Bacteria</taxon>
        <taxon>Bacillati</taxon>
        <taxon>Actinomycetota</taxon>
        <taxon>Actinomycetes</taxon>
        <taxon>Streptosporangiales</taxon>
        <taxon>Streptosporangiaceae</taxon>
        <taxon>Thermopolyspora</taxon>
    </lineage>
</organism>
<reference evidence="6 7" key="1">
    <citation type="submission" date="2019-06" db="EMBL/GenBank/DDBJ databases">
        <title>Sequencing the genomes of 1000 actinobacteria strains.</title>
        <authorList>
            <person name="Klenk H.-P."/>
        </authorList>
    </citation>
    <scope>NUCLEOTIDE SEQUENCE [LARGE SCALE GENOMIC DNA]</scope>
    <source>
        <strain evidence="6 7">DSM 43186</strain>
    </source>
</reference>
<evidence type="ECO:0000256" key="4">
    <source>
        <dbReference type="ARBA" id="ARBA00023136"/>
    </source>
</evidence>
<feature type="transmembrane region" description="Helical" evidence="5">
    <location>
        <begin position="127"/>
        <end position="148"/>
    </location>
</feature>
<keyword evidence="3 5" id="KW-1133">Transmembrane helix</keyword>
<dbReference type="InterPro" id="IPR008521">
    <property type="entry name" value="Mg_trans_NIPA"/>
</dbReference>
<feature type="transmembrane region" description="Helical" evidence="5">
    <location>
        <begin position="187"/>
        <end position="206"/>
    </location>
</feature>
<evidence type="ECO:0000256" key="5">
    <source>
        <dbReference type="SAM" id="Phobius"/>
    </source>
</evidence>
<name>A0A543J4E3_9ACTN</name>
<protein>
    <submittedName>
        <fullName evidence="6">Magnesium transporter NIPA</fullName>
    </submittedName>
</protein>
<dbReference type="RefSeq" id="WP_211350353.1">
    <property type="nucleotide sequence ID" value="NZ_BMPV01000002.1"/>
</dbReference>
<comment type="subcellular location">
    <subcellularLocation>
        <location evidence="1">Membrane</location>
        <topology evidence="1">Multi-pass membrane protein</topology>
    </subcellularLocation>
</comment>
<dbReference type="EMBL" id="VFPQ01000001">
    <property type="protein sequence ID" value="TQM77697.1"/>
    <property type="molecule type" value="Genomic_DNA"/>
</dbReference>
<dbReference type="GO" id="GO:0015095">
    <property type="term" value="F:magnesium ion transmembrane transporter activity"/>
    <property type="evidence" value="ECO:0007669"/>
    <property type="project" value="InterPro"/>
</dbReference>
<evidence type="ECO:0000256" key="2">
    <source>
        <dbReference type="ARBA" id="ARBA00022692"/>
    </source>
</evidence>
<dbReference type="PANTHER" id="PTHR40761:SF1">
    <property type="entry name" value="CONSERVED INTEGRAL MEMBRANE ALANINE VALINE AND LEUCINE RICH PROTEIN-RELATED"/>
    <property type="match status" value="1"/>
</dbReference>
<dbReference type="Proteomes" id="UP000319213">
    <property type="component" value="Unassembled WGS sequence"/>
</dbReference>
<accession>A0A543J4E3</accession>
<feature type="transmembrane region" description="Helical" evidence="5">
    <location>
        <begin position="155"/>
        <end position="175"/>
    </location>
</feature>
<evidence type="ECO:0000313" key="6">
    <source>
        <dbReference type="EMBL" id="TQM77697.1"/>
    </source>
</evidence>
<feature type="transmembrane region" description="Helical" evidence="5">
    <location>
        <begin position="6"/>
        <end position="30"/>
    </location>
</feature>
<gene>
    <name evidence="6" type="ORF">FHX40_4468</name>
</gene>
<feature type="transmembrane region" description="Helical" evidence="5">
    <location>
        <begin position="67"/>
        <end position="84"/>
    </location>
</feature>
<evidence type="ECO:0000256" key="1">
    <source>
        <dbReference type="ARBA" id="ARBA00004141"/>
    </source>
</evidence>
<dbReference type="InterPro" id="IPR037185">
    <property type="entry name" value="EmrE-like"/>
</dbReference>
<dbReference type="AlphaFoldDB" id="A0A543J4E3"/>
<dbReference type="SUPFAM" id="SSF103481">
    <property type="entry name" value="Multidrug resistance efflux transporter EmrE"/>
    <property type="match status" value="1"/>
</dbReference>
<keyword evidence="7" id="KW-1185">Reference proteome</keyword>
<sequence length="290" mass="28408">MSWLAIGLALLNACCFTAGTWLQYGVAATTPSLLAAARRPRWLAGLALLATGAACQVIALSFAPVTLVEPAGVLGIVLTVLLGLRLRGERLRPGTACALAAILTGAGSFAVLAALHTVPAPIGTESLVGAGAAVGGVVAVCALAGSALGGRARSLISAVGGGAAYGTTSTFVRAATERFAAEGVGPALLAVLAGLAAVLLAGFWLVQRAHAGSPPENTVANLTVTDPLVAVAIGVGLLGEAPGLTVPVAGLGIAAAVLAFAGVVHLYRTTPPHPSLPSATRQETPCPSSA</sequence>
<dbReference type="PANTHER" id="PTHR40761">
    <property type="entry name" value="CONSERVED INTEGRAL MEMBRANE ALANINE VALINE AND LEUCINE RICH PROTEIN-RELATED"/>
    <property type="match status" value="1"/>
</dbReference>
<feature type="transmembrane region" description="Helical" evidence="5">
    <location>
        <begin position="218"/>
        <end position="238"/>
    </location>
</feature>
<feature type="transmembrane region" description="Helical" evidence="5">
    <location>
        <begin position="96"/>
        <end position="115"/>
    </location>
</feature>
<dbReference type="Pfam" id="PF05653">
    <property type="entry name" value="Mg_trans_NIPA"/>
    <property type="match status" value="1"/>
</dbReference>
<feature type="transmembrane region" description="Helical" evidence="5">
    <location>
        <begin position="42"/>
        <end position="61"/>
    </location>
</feature>
<keyword evidence="4 5" id="KW-0472">Membrane</keyword>
<evidence type="ECO:0000256" key="3">
    <source>
        <dbReference type="ARBA" id="ARBA00022989"/>
    </source>
</evidence>